<keyword evidence="5" id="KW-0411">Iron-sulfur</keyword>
<feature type="domain" description="4Fe-4S ferredoxin-type" evidence="6">
    <location>
        <begin position="1"/>
        <end position="33"/>
    </location>
</feature>
<dbReference type="Pfam" id="PF02754">
    <property type="entry name" value="CCG"/>
    <property type="match status" value="2"/>
</dbReference>
<evidence type="ECO:0000256" key="3">
    <source>
        <dbReference type="ARBA" id="ARBA00022737"/>
    </source>
</evidence>
<dbReference type="InterPro" id="IPR004017">
    <property type="entry name" value="Cys_rich_dom"/>
</dbReference>
<dbReference type="EMBL" id="CAEZYR010000016">
    <property type="protein sequence ID" value="CAB4733408.1"/>
    <property type="molecule type" value="Genomic_DNA"/>
</dbReference>
<keyword evidence="2" id="KW-0479">Metal-binding</keyword>
<accession>A0A6J6SFD7</accession>
<feature type="domain" description="4Fe-4S ferredoxin-type" evidence="6">
    <location>
        <begin position="54"/>
        <end position="86"/>
    </location>
</feature>
<dbReference type="PROSITE" id="PS00198">
    <property type="entry name" value="4FE4S_FER_1"/>
    <property type="match status" value="2"/>
</dbReference>
<dbReference type="SUPFAM" id="SSF46548">
    <property type="entry name" value="alpha-helical ferredoxin"/>
    <property type="match status" value="1"/>
</dbReference>
<sequence length="396" mass="42601">MDLRIDDDELSTCVSCGLCLPHCPTYRVTGIEMLSPRGRISAMRGVQRDDAPVDRDFLHAIDTCVQCRGCETACPSGVPFGHLIEATRSTLSEAPPPGVRSTQPWWRRLGYRVLEHPRVLRAGTLALGVGQRFRVVPSGRLGLPARLPLRQKRLVASGNDVVLFTGCVMDAWQRDVHAAVQRVIELTGARVAISGDTAPCCGALHEHAGLDTRARLLASRVIDAVPGDHPILVDSAGCGAMLKDYGRLLGTAEARAFSARVRDVHEWLAERIDLLPALGAGVPRGKVAVQDPCHLRHVQKAHLPVRTVLARYVDVVELDDEGLCCGAGGAYSVLHPDMARDIRHRKLESIERSATAVVASANPGCSMHLCAAGIDARHPLVIVDAIIAEGGLAHGR</sequence>
<dbReference type="PANTHER" id="PTHR32479">
    <property type="entry name" value="GLYCOLATE OXIDASE IRON-SULFUR SUBUNIT"/>
    <property type="match status" value="1"/>
</dbReference>
<protein>
    <submittedName>
        <fullName evidence="7">Unannotated protein</fullName>
    </submittedName>
</protein>
<proteinExistence type="predicted"/>
<evidence type="ECO:0000256" key="4">
    <source>
        <dbReference type="ARBA" id="ARBA00023004"/>
    </source>
</evidence>
<evidence type="ECO:0000256" key="1">
    <source>
        <dbReference type="ARBA" id="ARBA00022485"/>
    </source>
</evidence>
<dbReference type="PANTHER" id="PTHR32479:SF17">
    <property type="entry name" value="GLYCOLATE OXIDASE IRON-SULFUR SUBUNIT"/>
    <property type="match status" value="1"/>
</dbReference>
<keyword evidence="4" id="KW-0408">Iron</keyword>
<dbReference type="AlphaFoldDB" id="A0A6J6SFD7"/>
<evidence type="ECO:0000256" key="2">
    <source>
        <dbReference type="ARBA" id="ARBA00022723"/>
    </source>
</evidence>
<dbReference type="GO" id="GO:0046872">
    <property type="term" value="F:metal ion binding"/>
    <property type="evidence" value="ECO:0007669"/>
    <property type="project" value="UniProtKB-KW"/>
</dbReference>
<dbReference type="GO" id="GO:0016491">
    <property type="term" value="F:oxidoreductase activity"/>
    <property type="evidence" value="ECO:0007669"/>
    <property type="project" value="UniProtKB-ARBA"/>
</dbReference>
<reference evidence="7" key="1">
    <citation type="submission" date="2020-05" db="EMBL/GenBank/DDBJ databases">
        <authorList>
            <person name="Chiriac C."/>
            <person name="Salcher M."/>
            <person name="Ghai R."/>
            <person name="Kavagutti S V."/>
        </authorList>
    </citation>
    <scope>NUCLEOTIDE SEQUENCE</scope>
</reference>
<dbReference type="InterPro" id="IPR017896">
    <property type="entry name" value="4Fe4S_Fe-S-bd"/>
</dbReference>
<keyword evidence="3" id="KW-0677">Repeat</keyword>
<evidence type="ECO:0000313" key="7">
    <source>
        <dbReference type="EMBL" id="CAB4733408.1"/>
    </source>
</evidence>
<gene>
    <name evidence="7" type="ORF">UFOPK2754_00639</name>
</gene>
<keyword evidence="1" id="KW-0004">4Fe-4S</keyword>
<dbReference type="InterPro" id="IPR009051">
    <property type="entry name" value="Helical_ferredxn"/>
</dbReference>
<dbReference type="PIRSF" id="PIRSF000139">
    <property type="entry name" value="Glc_ox_4Fe-4S"/>
    <property type="match status" value="1"/>
</dbReference>
<dbReference type="PROSITE" id="PS51379">
    <property type="entry name" value="4FE4S_FER_2"/>
    <property type="match status" value="2"/>
</dbReference>
<evidence type="ECO:0000256" key="5">
    <source>
        <dbReference type="ARBA" id="ARBA00023014"/>
    </source>
</evidence>
<dbReference type="InterPro" id="IPR017900">
    <property type="entry name" value="4Fe4S_Fe_S_CS"/>
</dbReference>
<name>A0A6J6SFD7_9ZZZZ</name>
<dbReference type="InterPro" id="IPR012257">
    <property type="entry name" value="Glc_ox_4Fe-4S"/>
</dbReference>
<dbReference type="Gene3D" id="1.10.1060.10">
    <property type="entry name" value="Alpha-helical ferredoxin"/>
    <property type="match status" value="1"/>
</dbReference>
<evidence type="ECO:0000259" key="6">
    <source>
        <dbReference type="PROSITE" id="PS51379"/>
    </source>
</evidence>
<dbReference type="Pfam" id="PF13183">
    <property type="entry name" value="Fer4_8"/>
    <property type="match status" value="1"/>
</dbReference>
<dbReference type="GO" id="GO:0051539">
    <property type="term" value="F:4 iron, 4 sulfur cluster binding"/>
    <property type="evidence" value="ECO:0007669"/>
    <property type="project" value="UniProtKB-KW"/>
</dbReference>
<organism evidence="7">
    <name type="scientific">freshwater metagenome</name>
    <dbReference type="NCBI Taxonomy" id="449393"/>
    <lineage>
        <taxon>unclassified sequences</taxon>
        <taxon>metagenomes</taxon>
        <taxon>ecological metagenomes</taxon>
    </lineage>
</organism>